<dbReference type="AlphaFoldDB" id="A0A167VY85"/>
<keyword evidence="2" id="KW-1185">Reference proteome</keyword>
<name>A0A167VY85_CORFA</name>
<dbReference type="EMBL" id="AZHB01000011">
    <property type="protein sequence ID" value="OAA63114.1"/>
    <property type="molecule type" value="Genomic_DNA"/>
</dbReference>
<evidence type="ECO:0000313" key="1">
    <source>
        <dbReference type="EMBL" id="OAA63114.1"/>
    </source>
</evidence>
<comment type="caution">
    <text evidence="1">The sequence shown here is derived from an EMBL/GenBank/DDBJ whole genome shotgun (WGS) entry which is preliminary data.</text>
</comment>
<sequence length="193" mass="22186">MPKRTAQQVLHDEERVKEERMKELAEKLEGLSPAELQDFLQDLYSSMQEDTENPHGVWVNKEKSYIILELFYEEGCRHIRYDYKTETLADGPRAQTIYRRCLPPKPGDPVEFLAMIRHEMVDCVSLICKDAANVVNVTNAQQCVDTVTSCVYALYATSASITCEDEPFKSHWKKTRGWELSSADDSGWPTNFV</sequence>
<reference evidence="1 2" key="1">
    <citation type="journal article" date="2016" name="Genome Biol. Evol.">
        <title>Divergent and convergent evolution of fungal pathogenicity.</title>
        <authorList>
            <person name="Shang Y."/>
            <person name="Xiao G."/>
            <person name="Zheng P."/>
            <person name="Cen K."/>
            <person name="Zhan S."/>
            <person name="Wang C."/>
        </authorList>
    </citation>
    <scope>NUCLEOTIDE SEQUENCE [LARGE SCALE GENOMIC DNA]</scope>
    <source>
        <strain evidence="1 2">ARSEF 2679</strain>
    </source>
</reference>
<protein>
    <submittedName>
        <fullName evidence="1">Uncharacterized protein</fullName>
    </submittedName>
</protein>
<organism evidence="1 2">
    <name type="scientific">Cordyceps fumosorosea (strain ARSEF 2679)</name>
    <name type="common">Isaria fumosorosea</name>
    <dbReference type="NCBI Taxonomy" id="1081104"/>
    <lineage>
        <taxon>Eukaryota</taxon>
        <taxon>Fungi</taxon>
        <taxon>Dikarya</taxon>
        <taxon>Ascomycota</taxon>
        <taxon>Pezizomycotina</taxon>
        <taxon>Sordariomycetes</taxon>
        <taxon>Hypocreomycetidae</taxon>
        <taxon>Hypocreales</taxon>
        <taxon>Cordycipitaceae</taxon>
        <taxon>Cordyceps</taxon>
    </lineage>
</organism>
<proteinExistence type="predicted"/>
<dbReference type="Proteomes" id="UP000076744">
    <property type="component" value="Unassembled WGS sequence"/>
</dbReference>
<dbReference type="GeneID" id="30021282"/>
<gene>
    <name evidence="1" type="ORF">ISF_04990</name>
</gene>
<evidence type="ECO:0000313" key="2">
    <source>
        <dbReference type="Proteomes" id="UP000076744"/>
    </source>
</evidence>
<accession>A0A167VY85</accession>
<dbReference type="RefSeq" id="XP_018704321.1">
    <property type="nucleotide sequence ID" value="XM_018848595.1"/>
</dbReference>